<proteinExistence type="predicted"/>
<comment type="caution">
    <text evidence="2">The sequence shown here is derived from an EMBL/GenBank/DDBJ whole genome shotgun (WGS) entry which is preliminary data.</text>
</comment>
<accession>A0A139RNT8</accession>
<name>A0A139RNT8_STROR</name>
<dbReference type="PATRIC" id="fig|1303.87.peg.492"/>
<sequence>MDKVLISESNIEGYSDFYKNNEESKIWWIDKIDVRGVLLFSFDQQKIYNLFLDYPHNMTEEEVRIFDSENPFWREFFQ</sequence>
<feature type="domain" description="DUF7675" evidence="1">
    <location>
        <begin position="17"/>
        <end position="78"/>
    </location>
</feature>
<dbReference type="Pfam" id="PF24723">
    <property type="entry name" value="DUF7675"/>
    <property type="match status" value="1"/>
</dbReference>
<organism evidence="2 3">
    <name type="scientific">Streptococcus oralis</name>
    <dbReference type="NCBI Taxonomy" id="1303"/>
    <lineage>
        <taxon>Bacteria</taxon>
        <taxon>Bacillati</taxon>
        <taxon>Bacillota</taxon>
        <taxon>Bacilli</taxon>
        <taxon>Lactobacillales</taxon>
        <taxon>Streptococcaceae</taxon>
        <taxon>Streptococcus</taxon>
    </lineage>
</organism>
<evidence type="ECO:0000259" key="1">
    <source>
        <dbReference type="Pfam" id="PF24723"/>
    </source>
</evidence>
<dbReference type="InterPro" id="IPR056092">
    <property type="entry name" value="DUF7675"/>
</dbReference>
<evidence type="ECO:0000313" key="3">
    <source>
        <dbReference type="Proteomes" id="UP000072989"/>
    </source>
</evidence>
<dbReference type="Proteomes" id="UP000072989">
    <property type="component" value="Unassembled WGS sequence"/>
</dbReference>
<dbReference type="AlphaFoldDB" id="A0A139RNT8"/>
<protein>
    <recommendedName>
        <fullName evidence="1">DUF7675 domain-containing protein</fullName>
    </recommendedName>
</protein>
<reference evidence="2 3" key="1">
    <citation type="submission" date="2016-01" db="EMBL/GenBank/DDBJ databases">
        <title>Highly variable Streptococcus oralis are common among viridans streptococci isolated from primates.</title>
        <authorList>
            <person name="Denapaite D."/>
            <person name="Rieger M."/>
            <person name="Koendgen S."/>
            <person name="Brueckner R."/>
            <person name="Ochigava I."/>
            <person name="Kappeler P."/>
            <person name="Maetz-Rensing K."/>
            <person name="Leendertz F."/>
            <person name="Hakenbeck R."/>
        </authorList>
    </citation>
    <scope>NUCLEOTIDE SEQUENCE [LARGE SCALE GENOMIC DNA]</scope>
    <source>
        <strain evidence="2 3">DD17</strain>
    </source>
</reference>
<dbReference type="EMBL" id="LQZE01000080">
    <property type="protein sequence ID" value="KXU16393.1"/>
    <property type="molecule type" value="Genomic_DNA"/>
</dbReference>
<evidence type="ECO:0000313" key="2">
    <source>
        <dbReference type="EMBL" id="KXU16393.1"/>
    </source>
</evidence>
<gene>
    <name evidence="2" type="ORF">SORDD17_00402</name>
</gene>